<evidence type="ECO:0000313" key="2">
    <source>
        <dbReference type="EMBL" id="MTW10511.1"/>
    </source>
</evidence>
<name>A0A6L6QEC9_9BURK</name>
<dbReference type="AlphaFoldDB" id="A0A6L6QEC9"/>
<keyword evidence="1" id="KW-0732">Signal</keyword>
<protein>
    <submittedName>
        <fullName evidence="2">Uncharacterized protein</fullName>
    </submittedName>
</protein>
<reference evidence="2 3" key="1">
    <citation type="submission" date="2019-11" db="EMBL/GenBank/DDBJ databases">
        <title>Type strains purchased from KCTC, JCM and DSMZ.</title>
        <authorList>
            <person name="Lu H."/>
        </authorList>
    </citation>
    <scope>NUCLEOTIDE SEQUENCE [LARGE SCALE GENOMIC DNA]</scope>
    <source>
        <strain evidence="2 3">JCM 31587</strain>
    </source>
</reference>
<gene>
    <name evidence="2" type="ORF">GM658_07825</name>
</gene>
<dbReference type="EMBL" id="WNKX01000005">
    <property type="protein sequence ID" value="MTW10511.1"/>
    <property type="molecule type" value="Genomic_DNA"/>
</dbReference>
<accession>A0A6L6QEC9</accession>
<proteinExistence type="predicted"/>
<feature type="chain" id="PRO_5026996144" evidence="1">
    <location>
        <begin position="20"/>
        <end position="181"/>
    </location>
</feature>
<evidence type="ECO:0000256" key="1">
    <source>
        <dbReference type="SAM" id="SignalP"/>
    </source>
</evidence>
<keyword evidence="3" id="KW-1185">Reference proteome</keyword>
<feature type="signal peptide" evidence="1">
    <location>
        <begin position="1"/>
        <end position="19"/>
    </location>
</feature>
<dbReference type="OrthoDB" id="8755081at2"/>
<evidence type="ECO:0000313" key="3">
    <source>
        <dbReference type="Proteomes" id="UP000472320"/>
    </source>
</evidence>
<sequence>MLKNASALMFFAACISSYAATPTIDVLPGEYNLTSSTTAPVGNWVYSKAHVSVRKLDERHVVILFACEWKRNPKAACDDYYFAQWRDGGLYLQDMNTDALRIYFDPSTRALTMISRAVDAKESVRRDVFSPVGNAPDDATLARRLKRSEKSYVHPENLRVFGPYSKWKYDNNRIEFQNATP</sequence>
<dbReference type="Proteomes" id="UP000472320">
    <property type="component" value="Unassembled WGS sequence"/>
</dbReference>
<dbReference type="RefSeq" id="WP_155453464.1">
    <property type="nucleotide sequence ID" value="NZ_WNKX01000005.1"/>
</dbReference>
<organism evidence="2 3">
    <name type="scientific">Massilia eburnea</name>
    <dbReference type="NCBI Taxonomy" id="1776165"/>
    <lineage>
        <taxon>Bacteria</taxon>
        <taxon>Pseudomonadati</taxon>
        <taxon>Pseudomonadota</taxon>
        <taxon>Betaproteobacteria</taxon>
        <taxon>Burkholderiales</taxon>
        <taxon>Oxalobacteraceae</taxon>
        <taxon>Telluria group</taxon>
        <taxon>Massilia</taxon>
    </lineage>
</organism>
<comment type="caution">
    <text evidence="2">The sequence shown here is derived from an EMBL/GenBank/DDBJ whole genome shotgun (WGS) entry which is preliminary data.</text>
</comment>